<dbReference type="PANTHER" id="PTHR36688:SF1">
    <property type="entry name" value="ENDONUCLEASE_EXONUCLEASE_PHOSPHATASE DOMAIN-CONTAINING PROTEIN"/>
    <property type="match status" value="1"/>
</dbReference>
<dbReference type="EMBL" id="BGPR01001575">
    <property type="protein sequence ID" value="GBM57068.1"/>
    <property type="molecule type" value="Genomic_DNA"/>
</dbReference>
<dbReference type="InterPro" id="IPR052560">
    <property type="entry name" value="RdDP_mobile_element"/>
</dbReference>
<dbReference type="PANTHER" id="PTHR36688">
    <property type="entry name" value="ENDO/EXONUCLEASE/PHOSPHATASE DOMAIN-CONTAINING PROTEIN"/>
    <property type="match status" value="1"/>
</dbReference>
<dbReference type="SUPFAM" id="SSF53098">
    <property type="entry name" value="Ribonuclease H-like"/>
    <property type="match status" value="1"/>
</dbReference>
<dbReference type="InterPro" id="IPR036397">
    <property type="entry name" value="RNaseH_sf"/>
</dbReference>
<protein>
    <recommendedName>
        <fullName evidence="3">Reverse transcriptase domain-containing protein</fullName>
    </recommendedName>
</protein>
<dbReference type="InterPro" id="IPR012337">
    <property type="entry name" value="RNaseH-like_sf"/>
</dbReference>
<keyword evidence="2" id="KW-1185">Reference proteome</keyword>
<proteinExistence type="predicted"/>
<evidence type="ECO:0008006" key="3">
    <source>
        <dbReference type="Google" id="ProtNLM"/>
    </source>
</evidence>
<name>A0A4Y2GX24_ARAVE</name>
<dbReference type="AlphaFoldDB" id="A0A4Y2GX24"/>
<dbReference type="Gene3D" id="3.30.420.10">
    <property type="entry name" value="Ribonuclease H-like superfamily/Ribonuclease H"/>
    <property type="match status" value="1"/>
</dbReference>
<organism evidence="1 2">
    <name type="scientific">Araneus ventricosus</name>
    <name type="common">Orbweaver spider</name>
    <name type="synonym">Epeira ventricosa</name>
    <dbReference type="NCBI Taxonomy" id="182803"/>
    <lineage>
        <taxon>Eukaryota</taxon>
        <taxon>Metazoa</taxon>
        <taxon>Ecdysozoa</taxon>
        <taxon>Arthropoda</taxon>
        <taxon>Chelicerata</taxon>
        <taxon>Arachnida</taxon>
        <taxon>Araneae</taxon>
        <taxon>Araneomorphae</taxon>
        <taxon>Entelegynae</taxon>
        <taxon>Araneoidea</taxon>
        <taxon>Araneidae</taxon>
        <taxon>Araneus</taxon>
    </lineage>
</organism>
<dbReference type="OrthoDB" id="6434122at2759"/>
<sequence>MAEIEKVVSPGTHIGLFADDIALWSSGNIIVEIESRLNSSLEASSIFEELKMSFNPAKSISTFFTTNKHLYNYQPSLMLKHQDLTYEKHPKYLGFILDLELTSSKHIEHITLKARKRLNILKYIAGRDWGADTTTLRTTFQALIRPILEYGFPIYCCSSKSNLEKLEKIQLSAARIITGLKRSCPSVIVLYEADLQPLHIRRQASLFKYYNKLSSIDQSNKTARYLNKWTHYQRLKKNNPFSQAKSQHLIADNVEPHFLHCNLNTLEEFSSVIFHYSLSTASNKKDCVPDFLKQLALEIINNIPLKDIKIYTDGSKTDKQAGSGIYIEAPRDKYSIKQRNPDFCSVFRSELLSIDVGLETIISESNFGDLWILTDIAVAQFNILKTGPT</sequence>
<evidence type="ECO:0000313" key="2">
    <source>
        <dbReference type="Proteomes" id="UP000499080"/>
    </source>
</evidence>
<reference evidence="1 2" key="1">
    <citation type="journal article" date="2019" name="Sci. Rep.">
        <title>Orb-weaving spider Araneus ventricosus genome elucidates the spidroin gene catalogue.</title>
        <authorList>
            <person name="Kono N."/>
            <person name="Nakamura H."/>
            <person name="Ohtoshi R."/>
            <person name="Moran D.A.P."/>
            <person name="Shinohara A."/>
            <person name="Yoshida Y."/>
            <person name="Fujiwara M."/>
            <person name="Mori M."/>
            <person name="Tomita M."/>
            <person name="Arakawa K."/>
        </authorList>
    </citation>
    <scope>NUCLEOTIDE SEQUENCE [LARGE SCALE GENOMIC DNA]</scope>
</reference>
<evidence type="ECO:0000313" key="1">
    <source>
        <dbReference type="EMBL" id="GBM57068.1"/>
    </source>
</evidence>
<gene>
    <name evidence="1" type="ORF">AVEN_157031_1</name>
</gene>
<dbReference type="Proteomes" id="UP000499080">
    <property type="component" value="Unassembled WGS sequence"/>
</dbReference>
<dbReference type="GO" id="GO:0003676">
    <property type="term" value="F:nucleic acid binding"/>
    <property type="evidence" value="ECO:0007669"/>
    <property type="project" value="InterPro"/>
</dbReference>
<accession>A0A4Y2GX24</accession>
<comment type="caution">
    <text evidence="1">The sequence shown here is derived from an EMBL/GenBank/DDBJ whole genome shotgun (WGS) entry which is preliminary data.</text>
</comment>